<sequence length="661" mass="72612">MTDQTAIVPALGQALAARGYDQLTPVQSAMLDPEIAAADLLVSAQTGSGKTVAFGIAMAPSLLMGAEKLQRPGSPLALVVAPTRELAVQVHRELNWLYAEAGARVVSCVGGMDPREERSDLSKGAHIVVGTPGRLVDHLNRGSLVLDDIRVVAMDEADEMLDLGFREELETLLSAAPEDRRTLLFSATVSKPIARLAATFQRDAIRINTISDSDQHADIDYRAHAIAPSDVENAIINVLRFHEAKNALVFCKTRANVNHLLARFHNRGLSVVALSGELSQSERTHALQALRDGRANVCVATDVAARGLDLPDLDLVIHADLPTNREALLHRSGRTGRAGRKGVSVLIVPFKARRRIERLLQDARVDASWTDAPGADDIRKRDDERLLNHPSLTETASASDHEMARMLIDIHGAEQIAAAFVAHHRARRSAPEELMAVPEYRPTDKRDRPPRGEGPRRERTERREPRAERSDFQDSVWVNLSVGRKSGADPRWLLPMLCKAGGLHRTDVGAIRIEDAHTRVELKAESAQGFLERVGPDGRLEKSISAWREGDKPAGWTEGSAPARRERRDDSDRPAKKRSGPPSGPRSDKRPGGKFVGKPRTDGKPRAEGKPPRKPRPVPPSQLEDRAPERPKSKKPGKPKARRFDPTAEKPPKRRKPKQGD</sequence>
<dbReference type="PROSITE" id="PS51194">
    <property type="entry name" value="HELICASE_CTER"/>
    <property type="match status" value="1"/>
</dbReference>
<keyword evidence="4" id="KW-0067">ATP-binding</keyword>
<dbReference type="OrthoDB" id="9805696at2"/>
<dbReference type="InterPro" id="IPR044742">
    <property type="entry name" value="DEAD/DEAH_RhlB"/>
</dbReference>
<evidence type="ECO:0000256" key="5">
    <source>
        <dbReference type="ARBA" id="ARBA00038437"/>
    </source>
</evidence>
<dbReference type="Gene3D" id="3.40.50.300">
    <property type="entry name" value="P-loop containing nucleotide triphosphate hydrolases"/>
    <property type="match status" value="2"/>
</dbReference>
<keyword evidence="2" id="KW-0378">Hydrolase</keyword>
<dbReference type="AlphaFoldDB" id="A0A399R6D4"/>
<dbReference type="CDD" id="cd00268">
    <property type="entry name" value="DEADc"/>
    <property type="match status" value="1"/>
</dbReference>
<dbReference type="InterPro" id="IPR027417">
    <property type="entry name" value="P-loop_NTPase"/>
</dbReference>
<dbReference type="Proteomes" id="UP000265431">
    <property type="component" value="Unassembled WGS sequence"/>
</dbReference>
<dbReference type="InterPro" id="IPR014001">
    <property type="entry name" value="Helicase_ATP-bd"/>
</dbReference>
<dbReference type="GO" id="GO:0016787">
    <property type="term" value="F:hydrolase activity"/>
    <property type="evidence" value="ECO:0007669"/>
    <property type="project" value="UniProtKB-KW"/>
</dbReference>
<keyword evidence="10" id="KW-1185">Reference proteome</keyword>
<comment type="caution">
    <text evidence="9">The sequence shown here is derived from an EMBL/GenBank/DDBJ whole genome shotgun (WGS) entry which is preliminary data.</text>
</comment>
<keyword evidence="3 9" id="KW-0347">Helicase</keyword>
<dbReference type="Gene3D" id="3.30.70.330">
    <property type="match status" value="1"/>
</dbReference>
<dbReference type="RefSeq" id="WP_119377931.1">
    <property type="nucleotide sequence ID" value="NZ_QWGB01000002.1"/>
</dbReference>
<dbReference type="InterPro" id="IPR001650">
    <property type="entry name" value="Helicase_C-like"/>
</dbReference>
<dbReference type="GO" id="GO:0003724">
    <property type="term" value="F:RNA helicase activity"/>
    <property type="evidence" value="ECO:0007669"/>
    <property type="project" value="TreeGrafter"/>
</dbReference>
<dbReference type="EMBL" id="QWGB01000002">
    <property type="protein sequence ID" value="RIJ26333.1"/>
    <property type="molecule type" value="Genomic_DNA"/>
</dbReference>
<reference evidence="9 10" key="1">
    <citation type="submission" date="2018-08" db="EMBL/GenBank/DDBJ databases">
        <title>Henriciella mobilis sp. nov., isolated from seawater.</title>
        <authorList>
            <person name="Cheng H."/>
            <person name="Wu Y.-H."/>
            <person name="Xu X.-W."/>
            <person name="Guo L.-L."/>
        </authorList>
    </citation>
    <scope>NUCLEOTIDE SEQUENCE [LARGE SCALE GENOMIC DNA]</scope>
    <source>
        <strain evidence="9 10">CCUG66934</strain>
    </source>
</reference>
<dbReference type="InterPro" id="IPR050079">
    <property type="entry name" value="DEAD_box_RNA_helicase"/>
</dbReference>
<dbReference type="PANTHER" id="PTHR47959:SF1">
    <property type="entry name" value="ATP-DEPENDENT RNA HELICASE DBPA"/>
    <property type="match status" value="1"/>
</dbReference>
<name>A0A399R6D4_9PROT</name>
<proteinExistence type="inferred from homology"/>
<feature type="region of interest" description="Disordered" evidence="6">
    <location>
        <begin position="431"/>
        <end position="471"/>
    </location>
</feature>
<dbReference type="InterPro" id="IPR012677">
    <property type="entry name" value="Nucleotide-bd_a/b_plait_sf"/>
</dbReference>
<accession>A0A399R6D4</accession>
<dbReference type="SUPFAM" id="SSF52540">
    <property type="entry name" value="P-loop containing nucleoside triphosphate hydrolases"/>
    <property type="match status" value="1"/>
</dbReference>
<dbReference type="SMART" id="SM00490">
    <property type="entry name" value="HELICc"/>
    <property type="match status" value="1"/>
</dbReference>
<dbReference type="PANTHER" id="PTHR47959">
    <property type="entry name" value="ATP-DEPENDENT RNA HELICASE RHLE-RELATED"/>
    <property type="match status" value="1"/>
</dbReference>
<organism evidence="9 10">
    <name type="scientific">Henriciella barbarensis</name>
    <dbReference type="NCBI Taxonomy" id="86342"/>
    <lineage>
        <taxon>Bacteria</taxon>
        <taxon>Pseudomonadati</taxon>
        <taxon>Pseudomonadota</taxon>
        <taxon>Alphaproteobacteria</taxon>
        <taxon>Hyphomonadales</taxon>
        <taxon>Hyphomonadaceae</taxon>
        <taxon>Henriciella</taxon>
    </lineage>
</organism>
<dbReference type="InterPro" id="IPR011545">
    <property type="entry name" value="DEAD/DEAH_box_helicase_dom"/>
</dbReference>
<dbReference type="Pfam" id="PF03880">
    <property type="entry name" value="DbpA"/>
    <property type="match status" value="1"/>
</dbReference>
<feature type="domain" description="Helicase C-terminal" evidence="8">
    <location>
        <begin position="230"/>
        <end position="379"/>
    </location>
</feature>
<dbReference type="InterPro" id="IPR005580">
    <property type="entry name" value="DbpA/CsdA_RNA-bd_dom"/>
</dbReference>
<feature type="compositionally biased region" description="Basic and acidic residues" evidence="6">
    <location>
        <begin position="441"/>
        <end position="471"/>
    </location>
</feature>
<evidence type="ECO:0000313" key="9">
    <source>
        <dbReference type="EMBL" id="RIJ26333.1"/>
    </source>
</evidence>
<feature type="compositionally biased region" description="Basic residues" evidence="6">
    <location>
        <begin position="632"/>
        <end position="641"/>
    </location>
</feature>
<comment type="similarity">
    <text evidence="5">Belongs to the DEAD box helicase family.</text>
</comment>
<dbReference type="CDD" id="cd12252">
    <property type="entry name" value="RRM_DbpA"/>
    <property type="match status" value="1"/>
</dbReference>
<dbReference type="CDD" id="cd18787">
    <property type="entry name" value="SF2_C_DEAD"/>
    <property type="match status" value="1"/>
</dbReference>
<dbReference type="Pfam" id="PF00271">
    <property type="entry name" value="Helicase_C"/>
    <property type="match status" value="1"/>
</dbReference>
<dbReference type="Pfam" id="PF00270">
    <property type="entry name" value="DEAD"/>
    <property type="match status" value="1"/>
</dbReference>
<dbReference type="GO" id="GO:0005829">
    <property type="term" value="C:cytosol"/>
    <property type="evidence" value="ECO:0007669"/>
    <property type="project" value="TreeGrafter"/>
</dbReference>
<dbReference type="GO" id="GO:0005524">
    <property type="term" value="F:ATP binding"/>
    <property type="evidence" value="ECO:0007669"/>
    <property type="project" value="UniProtKB-KW"/>
</dbReference>
<gene>
    <name evidence="9" type="ORF">D1224_00190</name>
</gene>
<keyword evidence="1" id="KW-0547">Nucleotide-binding</keyword>
<dbReference type="SMART" id="SM00487">
    <property type="entry name" value="DEXDc"/>
    <property type="match status" value="1"/>
</dbReference>
<feature type="compositionally biased region" description="Basic and acidic residues" evidence="6">
    <location>
        <begin position="642"/>
        <end position="651"/>
    </location>
</feature>
<evidence type="ECO:0000256" key="4">
    <source>
        <dbReference type="ARBA" id="ARBA00022840"/>
    </source>
</evidence>
<evidence type="ECO:0000313" key="10">
    <source>
        <dbReference type="Proteomes" id="UP000265431"/>
    </source>
</evidence>
<evidence type="ECO:0000256" key="2">
    <source>
        <dbReference type="ARBA" id="ARBA00022801"/>
    </source>
</evidence>
<dbReference type="GO" id="GO:0003676">
    <property type="term" value="F:nucleic acid binding"/>
    <property type="evidence" value="ECO:0007669"/>
    <property type="project" value="InterPro"/>
</dbReference>
<evidence type="ECO:0000256" key="1">
    <source>
        <dbReference type="ARBA" id="ARBA00022741"/>
    </source>
</evidence>
<evidence type="ECO:0000256" key="3">
    <source>
        <dbReference type="ARBA" id="ARBA00022806"/>
    </source>
</evidence>
<protein>
    <submittedName>
        <fullName evidence="9">DEAD/DEAH box helicase</fullName>
    </submittedName>
</protein>
<feature type="compositionally biased region" description="Basic residues" evidence="6">
    <location>
        <begin position="652"/>
        <end position="661"/>
    </location>
</feature>
<feature type="region of interest" description="Disordered" evidence="6">
    <location>
        <begin position="545"/>
        <end position="661"/>
    </location>
</feature>
<feature type="compositionally biased region" description="Basic and acidic residues" evidence="6">
    <location>
        <begin position="599"/>
        <end position="611"/>
    </location>
</feature>
<evidence type="ECO:0000256" key="6">
    <source>
        <dbReference type="SAM" id="MobiDB-lite"/>
    </source>
</evidence>
<feature type="compositionally biased region" description="Basic and acidic residues" evidence="6">
    <location>
        <begin position="563"/>
        <end position="574"/>
    </location>
</feature>
<evidence type="ECO:0000259" key="8">
    <source>
        <dbReference type="PROSITE" id="PS51194"/>
    </source>
</evidence>
<evidence type="ECO:0000259" key="7">
    <source>
        <dbReference type="PROSITE" id="PS51192"/>
    </source>
</evidence>
<dbReference type="PROSITE" id="PS51192">
    <property type="entry name" value="HELICASE_ATP_BIND_1"/>
    <property type="match status" value="1"/>
</dbReference>
<feature type="domain" description="Helicase ATP-binding" evidence="7">
    <location>
        <begin position="31"/>
        <end position="207"/>
    </location>
</feature>